<reference evidence="6 7" key="1">
    <citation type="journal article" date="2016" name="BMC Genomics">
        <title>Comparative genomics reveals Cyclospora cayetanensis possesses coccidia-like metabolism and invasion components but unique surface antigens.</title>
        <authorList>
            <person name="Liu S."/>
            <person name="Wang L."/>
            <person name="Zheng H."/>
            <person name="Xu Z."/>
            <person name="Roellig D.M."/>
            <person name="Li N."/>
            <person name="Frace M.A."/>
            <person name="Tang K."/>
            <person name="Arrowood M.J."/>
            <person name="Moss D.M."/>
            <person name="Zhang L."/>
            <person name="Feng Y."/>
            <person name="Xiao L."/>
        </authorList>
    </citation>
    <scope>NUCLEOTIDE SEQUENCE [LARGE SCALE GENOMIC DNA]</scope>
    <source>
        <strain evidence="6 7">CHN_HEN01</strain>
    </source>
</reference>
<dbReference type="InterPro" id="IPR016158">
    <property type="entry name" value="Cullin_homology"/>
</dbReference>
<dbReference type="Proteomes" id="UP000095192">
    <property type="component" value="Unassembled WGS sequence"/>
</dbReference>
<dbReference type="InterPro" id="IPR001373">
    <property type="entry name" value="Cullin_N"/>
</dbReference>
<evidence type="ECO:0000256" key="4">
    <source>
        <dbReference type="SAM" id="MobiDB-lite"/>
    </source>
</evidence>
<accession>A0A1D3CV61</accession>
<protein>
    <recommendedName>
        <fullName evidence="5">Cullin family profile domain-containing protein</fullName>
    </recommendedName>
</protein>
<dbReference type="GO" id="GO:0006511">
    <property type="term" value="P:ubiquitin-dependent protein catabolic process"/>
    <property type="evidence" value="ECO:0007669"/>
    <property type="project" value="InterPro"/>
</dbReference>
<gene>
    <name evidence="6" type="ORF">cyc_07917</name>
</gene>
<evidence type="ECO:0000313" key="6">
    <source>
        <dbReference type="EMBL" id="OEH75082.1"/>
    </source>
</evidence>
<dbReference type="InterPro" id="IPR036388">
    <property type="entry name" value="WH-like_DNA-bd_sf"/>
</dbReference>
<dbReference type="GO" id="GO:0031625">
    <property type="term" value="F:ubiquitin protein ligase binding"/>
    <property type="evidence" value="ECO:0007669"/>
    <property type="project" value="InterPro"/>
</dbReference>
<feature type="region of interest" description="Disordered" evidence="4">
    <location>
        <begin position="482"/>
        <end position="514"/>
    </location>
</feature>
<proteinExistence type="inferred from homology"/>
<dbReference type="InParanoid" id="A0A1D3CV61"/>
<feature type="domain" description="Cullin family profile" evidence="5">
    <location>
        <begin position="596"/>
        <end position="666"/>
    </location>
</feature>
<dbReference type="VEuPathDB" id="ToxoDB:cyc_07917"/>
<dbReference type="Gene3D" id="1.10.10.10">
    <property type="entry name" value="Winged helix-like DNA-binding domain superfamily/Winged helix DNA-binding domain"/>
    <property type="match status" value="1"/>
</dbReference>
<comment type="caution">
    <text evidence="6">The sequence shown here is derived from an EMBL/GenBank/DDBJ whole genome shotgun (WGS) entry which is preliminary data.</text>
</comment>
<sequence>MGENGKEGGLLVTHLLPPSSWQTQGFMAAVSVSACVAAKVYSHLHKLVVEALSATVAGYRYQQVQLQYIEPAAFRKLMLMLCCLGEPHVAALESSPLPLRARAVPSEQAKNAGAGDGEEQPHGTKDTPLPATHNNPTSQRIRRIVECFMLAEAESYYSSKSREWLVEDFVAASEAAHQQLLQVLCAADRQQQQQEHRIDFNAAAECAAAAAAPRVEQQGVSHMLCRCWLRACCSSFGVTAAAEAAEDEEFETVVVVCSCGSGSCCQGPPNPQLFQGAQLPPPPQPRMLRLRASAAKLLQDLQKQTREEESLSNSSYTERVHSLLMREQQVFKLAALWPRLQQNLLQRASKIAIMDCLHVILCGPGGLADLLQQHAFLCDLHAAPFEHPTRQQQQQRLALQLRGQPRRQETAEETGCVSRSCNSLATGKDLIGEVDLCALLKQRGLLLQSVWRLLRLYKPTQQRQQKPRDLVTAIVKEAVTARVGKKQPRSASSSGKSRKQQQLRANQEEEDEHQGNAWLGSAQGVACRRLLEFQGEVKRLTDFVFKGDVRMAQAICAAIRNALVGVRSLATSLCCFWDHLIPDLQSYSQTRKVAMHLVALLQNMPDKATFLEIYRRHLGNRLLQRGCRGVEQEKMIAELLERHAGVELQATVRIAAMPKDIEAKQENALEELTEAVRAKLIAGWRLRLNETFCYSGSKGNSRRTTVIRCAPPLSLSAIYTDGKHARREQKKREEATEAAELSAADRKTLLEASIAEEGVHDNLFRRTRVVMLFRLAVTVRSIFRGLIVICAVLVDLVCNAAASVKGGRFAVDMFAEISGCCWCCLLLQQAHKMEEAALAAEVQGPERSAAAEQLLQQALASLIEREFLRRDEENPEVLHFVP</sequence>
<dbReference type="InterPro" id="IPR036317">
    <property type="entry name" value="Cullin_homology_sf"/>
</dbReference>
<dbReference type="Gene3D" id="1.20.1310.10">
    <property type="entry name" value="Cullin Repeats"/>
    <property type="match status" value="1"/>
</dbReference>
<evidence type="ECO:0000256" key="1">
    <source>
        <dbReference type="PROSITE-ProRule" id="PRU00330"/>
    </source>
</evidence>
<evidence type="ECO:0000313" key="7">
    <source>
        <dbReference type="Proteomes" id="UP000095192"/>
    </source>
</evidence>
<evidence type="ECO:0000259" key="5">
    <source>
        <dbReference type="PROSITE" id="PS50069"/>
    </source>
</evidence>
<name>A0A1D3CV61_9EIME</name>
<feature type="coiled-coil region" evidence="3">
    <location>
        <begin position="287"/>
        <end position="314"/>
    </location>
</feature>
<dbReference type="PROSITE" id="PS50069">
    <property type="entry name" value="CULLIN_2"/>
    <property type="match status" value="1"/>
</dbReference>
<evidence type="ECO:0000256" key="3">
    <source>
        <dbReference type="SAM" id="Coils"/>
    </source>
</evidence>
<dbReference type="PROSITE" id="PS51257">
    <property type="entry name" value="PROKAR_LIPOPROTEIN"/>
    <property type="match status" value="1"/>
</dbReference>
<comment type="similarity">
    <text evidence="1 2">Belongs to the cullin family.</text>
</comment>
<keyword evidence="7" id="KW-1185">Reference proteome</keyword>
<dbReference type="AlphaFoldDB" id="A0A1D3CV61"/>
<keyword evidence="3" id="KW-0175">Coiled coil</keyword>
<organism evidence="6 7">
    <name type="scientific">Cyclospora cayetanensis</name>
    <dbReference type="NCBI Taxonomy" id="88456"/>
    <lineage>
        <taxon>Eukaryota</taxon>
        <taxon>Sar</taxon>
        <taxon>Alveolata</taxon>
        <taxon>Apicomplexa</taxon>
        <taxon>Conoidasida</taxon>
        <taxon>Coccidia</taxon>
        <taxon>Eucoccidiorida</taxon>
        <taxon>Eimeriorina</taxon>
        <taxon>Eimeriidae</taxon>
        <taxon>Cyclospora</taxon>
    </lineage>
</organism>
<dbReference type="SUPFAM" id="SSF75632">
    <property type="entry name" value="Cullin homology domain"/>
    <property type="match status" value="1"/>
</dbReference>
<dbReference type="VEuPathDB" id="ToxoDB:LOC34623773"/>
<dbReference type="Pfam" id="PF00888">
    <property type="entry name" value="Cullin"/>
    <property type="match status" value="1"/>
</dbReference>
<evidence type="ECO:0000256" key="2">
    <source>
        <dbReference type="RuleBase" id="RU003829"/>
    </source>
</evidence>
<feature type="region of interest" description="Disordered" evidence="4">
    <location>
        <begin position="105"/>
        <end position="136"/>
    </location>
</feature>
<dbReference type="EMBL" id="JROU02001834">
    <property type="protein sequence ID" value="OEH75082.1"/>
    <property type="molecule type" value="Genomic_DNA"/>
</dbReference>